<evidence type="ECO:0000256" key="2">
    <source>
        <dbReference type="ARBA" id="ARBA00022692"/>
    </source>
</evidence>
<dbReference type="PROSITE" id="PS00211">
    <property type="entry name" value="ABC_TRANSPORTER_1"/>
    <property type="match status" value="1"/>
</dbReference>
<evidence type="ECO:0000256" key="5">
    <source>
        <dbReference type="ARBA" id="ARBA00022989"/>
    </source>
</evidence>
<comment type="caution">
    <text evidence="10">The sequence shown here is derived from an EMBL/GenBank/DDBJ whole genome shotgun (WGS) entry which is preliminary data.</text>
</comment>
<dbReference type="EMBL" id="MHKQ01000018">
    <property type="protein sequence ID" value="OGY93683.1"/>
    <property type="molecule type" value="Genomic_DNA"/>
</dbReference>
<feature type="transmembrane region" description="Helical" evidence="7">
    <location>
        <begin position="141"/>
        <end position="161"/>
    </location>
</feature>
<dbReference type="InterPro" id="IPR039421">
    <property type="entry name" value="Type_1_exporter"/>
</dbReference>
<comment type="subcellular location">
    <subcellularLocation>
        <location evidence="1">Cell membrane</location>
        <topology evidence="1">Multi-pass membrane protein</topology>
    </subcellularLocation>
</comment>
<keyword evidence="2 7" id="KW-0812">Transmembrane</keyword>
<keyword evidence="6 7" id="KW-0472">Membrane</keyword>
<evidence type="ECO:0000256" key="7">
    <source>
        <dbReference type="SAM" id="Phobius"/>
    </source>
</evidence>
<evidence type="ECO:0000256" key="4">
    <source>
        <dbReference type="ARBA" id="ARBA00022840"/>
    </source>
</evidence>
<dbReference type="InterPro" id="IPR011527">
    <property type="entry name" value="ABC1_TM_dom"/>
</dbReference>
<dbReference type="AlphaFoldDB" id="A0A1G2BWY1"/>
<protein>
    <recommendedName>
        <fullName evidence="12">ABC transporter ATP-binding protein</fullName>
    </recommendedName>
</protein>
<feature type="transmembrane region" description="Helical" evidence="7">
    <location>
        <begin position="277"/>
        <end position="299"/>
    </location>
</feature>
<dbReference type="Gene3D" id="3.40.50.300">
    <property type="entry name" value="P-loop containing nucleotide triphosphate hydrolases"/>
    <property type="match status" value="1"/>
</dbReference>
<feature type="transmembrane region" description="Helical" evidence="7">
    <location>
        <begin position="21"/>
        <end position="43"/>
    </location>
</feature>
<feature type="transmembrane region" description="Helical" evidence="7">
    <location>
        <begin position="167"/>
        <end position="185"/>
    </location>
</feature>
<dbReference type="InterPro" id="IPR036640">
    <property type="entry name" value="ABC1_TM_sf"/>
</dbReference>
<evidence type="ECO:0000256" key="6">
    <source>
        <dbReference type="ARBA" id="ARBA00023136"/>
    </source>
</evidence>
<reference evidence="10 11" key="1">
    <citation type="journal article" date="2016" name="Nat. Commun.">
        <title>Thousands of microbial genomes shed light on interconnected biogeochemical processes in an aquifer system.</title>
        <authorList>
            <person name="Anantharaman K."/>
            <person name="Brown C.T."/>
            <person name="Hug L.A."/>
            <person name="Sharon I."/>
            <person name="Castelle C.J."/>
            <person name="Probst A.J."/>
            <person name="Thomas B.C."/>
            <person name="Singh A."/>
            <person name="Wilkins M.J."/>
            <person name="Karaoz U."/>
            <person name="Brodie E.L."/>
            <person name="Williams K.H."/>
            <person name="Hubbard S.S."/>
            <person name="Banfield J.F."/>
        </authorList>
    </citation>
    <scope>NUCLEOTIDE SEQUENCE [LARGE SCALE GENOMIC DNA]</scope>
</reference>
<dbReference type="InterPro" id="IPR003439">
    <property type="entry name" value="ABC_transporter-like_ATP-bd"/>
</dbReference>
<dbReference type="Pfam" id="PF00664">
    <property type="entry name" value="ABC_membrane"/>
    <property type="match status" value="1"/>
</dbReference>
<evidence type="ECO:0000259" key="9">
    <source>
        <dbReference type="PROSITE" id="PS50929"/>
    </source>
</evidence>
<evidence type="ECO:0000256" key="1">
    <source>
        <dbReference type="ARBA" id="ARBA00004651"/>
    </source>
</evidence>
<evidence type="ECO:0000313" key="11">
    <source>
        <dbReference type="Proteomes" id="UP000177626"/>
    </source>
</evidence>
<feature type="domain" description="ABC transmembrane type-1" evidence="9">
    <location>
        <begin position="24"/>
        <end position="310"/>
    </location>
</feature>
<feature type="domain" description="ABC transporter" evidence="8">
    <location>
        <begin position="344"/>
        <end position="578"/>
    </location>
</feature>
<dbReference type="PROSITE" id="PS50893">
    <property type="entry name" value="ABC_TRANSPORTER_2"/>
    <property type="match status" value="1"/>
</dbReference>
<keyword evidence="3" id="KW-0547">Nucleotide-binding</keyword>
<dbReference type="PANTHER" id="PTHR43394">
    <property type="entry name" value="ATP-DEPENDENT PERMEASE MDL1, MITOCHONDRIAL"/>
    <property type="match status" value="1"/>
</dbReference>
<dbReference type="PROSITE" id="PS50929">
    <property type="entry name" value="ABC_TM1F"/>
    <property type="match status" value="1"/>
</dbReference>
<dbReference type="SUPFAM" id="SSF52540">
    <property type="entry name" value="P-loop containing nucleoside triphosphate hydrolases"/>
    <property type="match status" value="1"/>
</dbReference>
<accession>A0A1G2BWY1</accession>
<dbReference type="SMART" id="SM00382">
    <property type="entry name" value="AAA"/>
    <property type="match status" value="1"/>
</dbReference>
<dbReference type="InterPro" id="IPR027417">
    <property type="entry name" value="P-loop_NTPase"/>
</dbReference>
<gene>
    <name evidence="10" type="ORF">A2406_03900</name>
</gene>
<feature type="transmembrane region" description="Helical" evidence="7">
    <location>
        <begin position="250"/>
        <end position="271"/>
    </location>
</feature>
<evidence type="ECO:0000256" key="3">
    <source>
        <dbReference type="ARBA" id="ARBA00022741"/>
    </source>
</evidence>
<dbReference type="FunFam" id="3.40.50.300:FF:000218">
    <property type="entry name" value="Multidrug ABC transporter ATP-binding protein"/>
    <property type="match status" value="1"/>
</dbReference>
<dbReference type="GO" id="GO:0016887">
    <property type="term" value="F:ATP hydrolysis activity"/>
    <property type="evidence" value="ECO:0007669"/>
    <property type="project" value="InterPro"/>
</dbReference>
<feature type="transmembrane region" description="Helical" evidence="7">
    <location>
        <begin position="63"/>
        <end position="82"/>
    </location>
</feature>
<dbReference type="PANTHER" id="PTHR43394:SF1">
    <property type="entry name" value="ATP-BINDING CASSETTE SUB-FAMILY B MEMBER 10, MITOCHONDRIAL"/>
    <property type="match status" value="1"/>
</dbReference>
<sequence>MNYLTKKTFKIFWQHSLVYKWALLIMVMAIIIASLGSIVAPIFYKEFFDLLAGDLNDVDQATALKWVLFKIFLVYFGSWIFWRISTFISSYFQSHGMVDLANSAFAYLHKHSTSFFNNNFVGSLVKKVNRFSRAFEVISDLLFWDLLPTFVNVFLVIVILWKRNIFLGLGILAWTTIYLLINYYFSLYKLKYDTQRAQLNSKVTGLLADTITNHLNVKLFTAYNRERGLFKIINSQYQKLQQFTWDLGNYFEAAQALLMIALELGVMYYAISLWQKGTISLGDFVLIQTYLVSIIMRLWNFGRIIRKYYEAMADAEEMTEILEMSHEIVDSKNAQALQIAGGHIEFKEVNFSYNQTREIVSNFNLEIKPKEKIALVGPSGAGKSTIINLLLRNYDISSGKILIDDQKIINVTQESLWQNIALVNQDPVLFHRTLKENISYGQPQANDDEIIQAAKLAHAHDFIESFSDKYGTYVGERGVKLSGGERQRIAIARAILKNAPILVLDEATSSLDSESEELIQDALANLMKDKTVIVIAHRLSTIMKMDRIVVLEEGKIIEQGSHQELLTKKNGLYKKLWKKQVGGFIA</sequence>
<dbReference type="SUPFAM" id="SSF90123">
    <property type="entry name" value="ABC transporter transmembrane region"/>
    <property type="match status" value="1"/>
</dbReference>
<dbReference type="InterPro" id="IPR017871">
    <property type="entry name" value="ABC_transporter-like_CS"/>
</dbReference>
<keyword evidence="4" id="KW-0067">ATP-binding</keyword>
<evidence type="ECO:0008006" key="12">
    <source>
        <dbReference type="Google" id="ProtNLM"/>
    </source>
</evidence>
<dbReference type="Gene3D" id="1.20.1560.10">
    <property type="entry name" value="ABC transporter type 1, transmembrane domain"/>
    <property type="match status" value="1"/>
</dbReference>
<evidence type="ECO:0000259" key="8">
    <source>
        <dbReference type="PROSITE" id="PS50893"/>
    </source>
</evidence>
<dbReference type="GO" id="GO:0015421">
    <property type="term" value="F:ABC-type oligopeptide transporter activity"/>
    <property type="evidence" value="ECO:0007669"/>
    <property type="project" value="TreeGrafter"/>
</dbReference>
<dbReference type="GO" id="GO:0005524">
    <property type="term" value="F:ATP binding"/>
    <property type="evidence" value="ECO:0007669"/>
    <property type="project" value="UniProtKB-KW"/>
</dbReference>
<dbReference type="Pfam" id="PF00005">
    <property type="entry name" value="ABC_tran"/>
    <property type="match status" value="1"/>
</dbReference>
<name>A0A1G2BWY1_9BACT</name>
<evidence type="ECO:0000313" key="10">
    <source>
        <dbReference type="EMBL" id="OGY93683.1"/>
    </source>
</evidence>
<keyword evidence="5 7" id="KW-1133">Transmembrane helix</keyword>
<proteinExistence type="predicted"/>
<dbReference type="InterPro" id="IPR003593">
    <property type="entry name" value="AAA+_ATPase"/>
</dbReference>
<organism evidence="10 11">
    <name type="scientific">Candidatus Komeilibacteria bacterium RIFOXYC1_FULL_37_11</name>
    <dbReference type="NCBI Taxonomy" id="1798555"/>
    <lineage>
        <taxon>Bacteria</taxon>
        <taxon>Candidatus Komeiliibacteriota</taxon>
    </lineage>
</organism>
<dbReference type="Proteomes" id="UP000177626">
    <property type="component" value="Unassembled WGS sequence"/>
</dbReference>
<dbReference type="GO" id="GO:0005886">
    <property type="term" value="C:plasma membrane"/>
    <property type="evidence" value="ECO:0007669"/>
    <property type="project" value="UniProtKB-SubCell"/>
</dbReference>